<name>A0A8B6MB57_METTU</name>
<dbReference type="Pfam" id="PF10546">
    <property type="entry name" value="P63C"/>
    <property type="match status" value="1"/>
</dbReference>
<protein>
    <recommendedName>
        <fullName evidence="2">Bacteriophage Mx8 p63 C-terminal domain-containing protein</fullName>
    </recommendedName>
</protein>
<evidence type="ECO:0000256" key="1">
    <source>
        <dbReference type="SAM" id="MobiDB-lite"/>
    </source>
</evidence>
<sequence>MDIEKTRQSKGGIARSKSLSAEDRKRIASEAATKRWADQGNLPKVEFSGTLTLGEMGIPCAVLSDGSRVISEFGITNAILGSRSGASKRKKKAASEAGALLPLFIAPRQLEPYITKELREGPLKPISYQEGNSVTVGYDAKILRAVCEVWLSARAAGALQEQQKDKAQRAEILMRALADIGIISLVDEATGFQRFRARDELQRILSAYIAPELLPWAKRFPDSYYEHLHRVRGWKYEPGHSARNAYIGKLTNSLIYEQLPNGVLDELRSKNPRDRETKRRKHTHHQLLTQEIGHPHLEKQILVVTTLLSISDDWTDFCKYFSKKFPPGPGDLFSLPPPDDIKKGSGT</sequence>
<proteinExistence type="predicted"/>
<evidence type="ECO:0000313" key="3">
    <source>
        <dbReference type="EMBL" id="VTZ51298.1"/>
    </source>
</evidence>
<gene>
    <name evidence="3" type="ORF">MPC4_350004</name>
</gene>
<feature type="region of interest" description="Disordered" evidence="1">
    <location>
        <begin position="1"/>
        <end position="25"/>
    </location>
</feature>
<dbReference type="InterPro" id="IPR018874">
    <property type="entry name" value="Phage_Mx8_p63_C"/>
</dbReference>
<organism evidence="3 4">
    <name type="scientific">Methylocella tundrae</name>
    <dbReference type="NCBI Taxonomy" id="227605"/>
    <lineage>
        <taxon>Bacteria</taxon>
        <taxon>Pseudomonadati</taxon>
        <taxon>Pseudomonadota</taxon>
        <taxon>Alphaproteobacteria</taxon>
        <taxon>Hyphomicrobiales</taxon>
        <taxon>Beijerinckiaceae</taxon>
        <taxon>Methylocella</taxon>
    </lineage>
</organism>
<keyword evidence="4" id="KW-1185">Reference proteome</keyword>
<dbReference type="AlphaFoldDB" id="A0A8B6MB57"/>
<accession>A0A8B6MB57</accession>
<evidence type="ECO:0000313" key="4">
    <source>
        <dbReference type="Proteomes" id="UP000485880"/>
    </source>
</evidence>
<dbReference type="EMBL" id="CABFMQ020000093">
    <property type="protein sequence ID" value="VTZ51298.1"/>
    <property type="molecule type" value="Genomic_DNA"/>
</dbReference>
<reference evidence="3 4" key="1">
    <citation type="submission" date="2019-05" db="EMBL/GenBank/DDBJ databases">
        <authorList>
            <person name="Farhan Ul Haque M."/>
        </authorList>
    </citation>
    <scope>NUCLEOTIDE SEQUENCE [LARGE SCALE GENOMIC DNA]</scope>
    <source>
        <strain evidence="3">2</strain>
    </source>
</reference>
<comment type="caution">
    <text evidence="3">The sequence shown here is derived from an EMBL/GenBank/DDBJ whole genome shotgun (WGS) entry which is preliminary data.</text>
</comment>
<feature type="domain" description="Bacteriophage Mx8 p63 C-terminal" evidence="2">
    <location>
        <begin position="204"/>
        <end position="297"/>
    </location>
</feature>
<dbReference type="Proteomes" id="UP000485880">
    <property type="component" value="Unassembled WGS sequence"/>
</dbReference>
<evidence type="ECO:0000259" key="2">
    <source>
        <dbReference type="Pfam" id="PF10546"/>
    </source>
</evidence>
<dbReference type="RefSeq" id="WP_174513151.1">
    <property type="nucleotide sequence ID" value="NZ_CABFMQ020000093.1"/>
</dbReference>